<dbReference type="PANTHER" id="PTHR43777:SF1">
    <property type="entry name" value="MOLYBDENUM COFACTOR CYTIDYLYLTRANSFERASE"/>
    <property type="match status" value="1"/>
</dbReference>
<dbReference type="InterPro" id="IPR025877">
    <property type="entry name" value="MobA-like_NTP_Trfase"/>
</dbReference>
<dbReference type="CDD" id="cd04182">
    <property type="entry name" value="GT_2_like_f"/>
    <property type="match status" value="1"/>
</dbReference>
<dbReference type="EMBL" id="CP001357">
    <property type="protein sequence ID" value="ACN82561.1"/>
    <property type="molecule type" value="Genomic_DNA"/>
</dbReference>
<protein>
    <submittedName>
        <fullName evidence="2">MobA-related protein</fullName>
    </submittedName>
</protein>
<reference evidence="2 3" key="1">
    <citation type="journal article" date="2009" name="PLoS ONE">
        <title>Genome sequence of the pathogenic intestinal spirochete Brachyspira hyodysenteriae reveals adaptations to its lifestyle in the porcine large intestine.</title>
        <authorList>
            <person name="Bellgard M.I."/>
            <person name="Wanchanthuek P."/>
            <person name="La T."/>
            <person name="Ryan K."/>
            <person name="Moolhuijzen P."/>
            <person name="Albertyn Z."/>
            <person name="Shaban B."/>
            <person name="Motro Y."/>
            <person name="Dunn D.S."/>
            <person name="Schibeci D."/>
            <person name="Hunter A."/>
            <person name="Barrero R."/>
            <person name="Phillips N.D."/>
            <person name="Hampson D.J."/>
        </authorList>
    </citation>
    <scope>NUCLEOTIDE SEQUENCE [LARGE SCALE GENOMIC DNA]</scope>
    <source>
        <strain evidence="3">ATCC 49526 / WA1</strain>
    </source>
</reference>
<keyword evidence="3" id="KW-1185">Reference proteome</keyword>
<accession>A0A3B6V7W8</accession>
<dbReference type="Proteomes" id="UP000001803">
    <property type="component" value="Chromosome"/>
</dbReference>
<dbReference type="InterPro" id="IPR017587">
    <property type="entry name" value="YqeC"/>
</dbReference>
<name>A0A3B6V7W8_BRAHW</name>
<evidence type="ECO:0000313" key="3">
    <source>
        <dbReference type="Proteomes" id="UP000001803"/>
    </source>
</evidence>
<evidence type="ECO:0000259" key="1">
    <source>
        <dbReference type="Pfam" id="PF12804"/>
    </source>
</evidence>
<dbReference type="InterPro" id="IPR029044">
    <property type="entry name" value="Nucleotide-diphossugar_trans"/>
</dbReference>
<gene>
    <name evidence="2" type="ordered locus">BHWA1_00058</name>
</gene>
<dbReference type="PANTHER" id="PTHR43777">
    <property type="entry name" value="MOLYBDENUM COFACTOR CYTIDYLYLTRANSFERASE"/>
    <property type="match status" value="1"/>
</dbReference>
<dbReference type="KEGG" id="bhy:BHWA1_00058"/>
<dbReference type="Gene3D" id="3.90.550.10">
    <property type="entry name" value="Spore Coat Polysaccharide Biosynthesis Protein SpsA, Chain A"/>
    <property type="match status" value="1"/>
</dbReference>
<dbReference type="STRING" id="565034.BHWA1_00058"/>
<dbReference type="GO" id="GO:0016779">
    <property type="term" value="F:nucleotidyltransferase activity"/>
    <property type="evidence" value="ECO:0007669"/>
    <property type="project" value="UniProtKB-ARBA"/>
</dbReference>
<feature type="domain" description="MobA-like NTP transferase" evidence="1">
    <location>
        <begin position="197"/>
        <end position="370"/>
    </location>
</feature>
<proteinExistence type="predicted"/>
<dbReference type="NCBIfam" id="TIGR03172">
    <property type="entry name" value="selenium cofactor biosynthesis protein YqeC"/>
    <property type="match status" value="1"/>
</dbReference>
<organism evidence="2 3">
    <name type="scientific">Brachyspira hyodysenteriae (strain ATCC 49526 / WA1)</name>
    <dbReference type="NCBI Taxonomy" id="565034"/>
    <lineage>
        <taxon>Bacteria</taxon>
        <taxon>Pseudomonadati</taxon>
        <taxon>Spirochaetota</taxon>
        <taxon>Spirochaetia</taxon>
        <taxon>Brachyspirales</taxon>
        <taxon>Brachyspiraceae</taxon>
        <taxon>Brachyspira</taxon>
    </lineage>
</organism>
<dbReference type="Pfam" id="PF19842">
    <property type="entry name" value="YqeC"/>
    <property type="match status" value="1"/>
</dbReference>
<evidence type="ECO:0000313" key="2">
    <source>
        <dbReference type="EMBL" id="ACN82561.1"/>
    </source>
</evidence>
<sequence>MSEIIIVCGAGGKTSYIRQIAEDNKNKKVVITTTTKIFKPKNYTETINNHSFDNDNIIVLGKEYDEKKLMYAGDVELENAIKYADIVLIEADGAKYHPLKIPNAEEPVIPKFLYARISQIVIIMGLHSLGRKFKEVCFRYNLCSEIEPERIVDLDTINYIADKYYINKLRCKCSNIKLYLNDFSKNNYIDYKKTYFIILASGKSERFNGNKLIHKFKSLDNKTLFEKTIDKISDVRKLFKEDEKLKNIETSVIVVSVYDDIINKKFENKDYYAFYNDNRNEGISASIKLGINEALKLKADSFAFFVCDMPFLESNDIFNMLKYFYYSHKNIGAMFTDNRPSNPAIFSSKYINDILSLENDVGAIRIIKKNIEDCFFYTIDENKLKDIDTREDLL</sequence>
<dbReference type="RefSeq" id="WP_012669614.1">
    <property type="nucleotide sequence ID" value="NC_012225.1"/>
</dbReference>
<dbReference type="AlphaFoldDB" id="A0A3B6V7W8"/>
<dbReference type="SUPFAM" id="SSF53448">
    <property type="entry name" value="Nucleotide-diphospho-sugar transferases"/>
    <property type="match status" value="1"/>
</dbReference>
<dbReference type="Pfam" id="PF12804">
    <property type="entry name" value="NTP_transf_3"/>
    <property type="match status" value="1"/>
</dbReference>